<keyword evidence="1" id="KW-0472">Membrane</keyword>
<keyword evidence="3" id="KW-1185">Reference proteome</keyword>
<name>A0ABW2I3E1_9ACTN</name>
<evidence type="ECO:0000256" key="1">
    <source>
        <dbReference type="SAM" id="Phobius"/>
    </source>
</evidence>
<keyword evidence="1" id="KW-1133">Transmembrane helix</keyword>
<accession>A0ABW2I3E1</accession>
<evidence type="ECO:0000313" key="2">
    <source>
        <dbReference type="EMBL" id="MFC7279388.1"/>
    </source>
</evidence>
<comment type="caution">
    <text evidence="2">The sequence shown here is derived from an EMBL/GenBank/DDBJ whole genome shotgun (WGS) entry which is preliminary data.</text>
</comment>
<keyword evidence="1" id="KW-0812">Transmembrane</keyword>
<proteinExistence type="predicted"/>
<dbReference type="RefSeq" id="WP_378976669.1">
    <property type="nucleotide sequence ID" value="NZ_JBHTBJ010000050.1"/>
</dbReference>
<feature type="transmembrane region" description="Helical" evidence="1">
    <location>
        <begin position="47"/>
        <end position="65"/>
    </location>
</feature>
<dbReference type="Proteomes" id="UP001596548">
    <property type="component" value="Unassembled WGS sequence"/>
</dbReference>
<evidence type="ECO:0000313" key="3">
    <source>
        <dbReference type="Proteomes" id="UP001596548"/>
    </source>
</evidence>
<sequence>MSDISTTALMPLDPASSPEHINRILPIRANLLPMEIMAGRNARRTRIVLAAAVAVVAVLVGGWYWQADKQRDLVADDLASVTGQVDTIRKETRAQQYKTVTDAIETRDQITADLKIVLAHDLPWQTLLDSLRTTATARKVTLTAIAGSLNDETAGSAAASSGTSGTLTISGKAKDKPTIAGFVDAVAKVDGLTDVYLTSAAETEPATWTYTLTASIETSFLCGRYSPKPCGGK</sequence>
<organism evidence="2 3">
    <name type="scientific">Paractinoplanes rhizophilus</name>
    <dbReference type="NCBI Taxonomy" id="1416877"/>
    <lineage>
        <taxon>Bacteria</taxon>
        <taxon>Bacillati</taxon>
        <taxon>Actinomycetota</taxon>
        <taxon>Actinomycetes</taxon>
        <taxon>Micromonosporales</taxon>
        <taxon>Micromonosporaceae</taxon>
        <taxon>Paractinoplanes</taxon>
    </lineage>
</organism>
<protein>
    <submittedName>
        <fullName evidence="2">PilN domain-containing protein</fullName>
    </submittedName>
</protein>
<dbReference type="EMBL" id="JBHTBJ010000050">
    <property type="protein sequence ID" value="MFC7279388.1"/>
    <property type="molecule type" value="Genomic_DNA"/>
</dbReference>
<gene>
    <name evidence="2" type="ORF">ACFQS1_35950</name>
</gene>
<reference evidence="3" key="1">
    <citation type="journal article" date="2019" name="Int. J. Syst. Evol. Microbiol.">
        <title>The Global Catalogue of Microorganisms (GCM) 10K type strain sequencing project: providing services to taxonomists for standard genome sequencing and annotation.</title>
        <authorList>
            <consortium name="The Broad Institute Genomics Platform"/>
            <consortium name="The Broad Institute Genome Sequencing Center for Infectious Disease"/>
            <person name="Wu L."/>
            <person name="Ma J."/>
        </authorList>
    </citation>
    <scope>NUCLEOTIDE SEQUENCE [LARGE SCALE GENOMIC DNA]</scope>
    <source>
        <strain evidence="3">XZYJT-10</strain>
    </source>
</reference>